<dbReference type="InterPro" id="IPR036291">
    <property type="entry name" value="NAD(P)-bd_dom_sf"/>
</dbReference>
<reference evidence="3 4" key="1">
    <citation type="submission" date="2020-01" db="EMBL/GenBank/DDBJ databases">
        <title>Identification and distribution of gene clusters putatively required for synthesis of sphingolipid metabolism inhibitors in phylogenetically diverse species of the filamentous fungus Fusarium.</title>
        <authorList>
            <person name="Kim H.-S."/>
            <person name="Busman M."/>
            <person name="Brown D.W."/>
            <person name="Divon H."/>
            <person name="Uhlig S."/>
            <person name="Proctor R.H."/>
        </authorList>
    </citation>
    <scope>NUCLEOTIDE SEQUENCE [LARGE SCALE GENOMIC DNA]</scope>
    <source>
        <strain evidence="3 4">NRRL 20459</strain>
    </source>
</reference>
<evidence type="ECO:0000313" key="4">
    <source>
        <dbReference type="Proteomes" id="UP000554235"/>
    </source>
</evidence>
<dbReference type="GO" id="GO:0016491">
    <property type="term" value="F:oxidoreductase activity"/>
    <property type="evidence" value="ECO:0007669"/>
    <property type="project" value="InterPro"/>
</dbReference>
<dbReference type="InterPro" id="IPR052711">
    <property type="entry name" value="Zinc_ADH-like"/>
</dbReference>
<feature type="region of interest" description="Disordered" evidence="1">
    <location>
        <begin position="542"/>
        <end position="581"/>
    </location>
</feature>
<dbReference type="CDD" id="cd08276">
    <property type="entry name" value="MDR7"/>
    <property type="match status" value="1"/>
</dbReference>
<evidence type="ECO:0000256" key="1">
    <source>
        <dbReference type="SAM" id="MobiDB-lite"/>
    </source>
</evidence>
<dbReference type="AlphaFoldDB" id="A0A8H4LHI0"/>
<dbReference type="SMART" id="SM00829">
    <property type="entry name" value="PKS_ER"/>
    <property type="match status" value="1"/>
</dbReference>
<evidence type="ECO:0000313" key="3">
    <source>
        <dbReference type="EMBL" id="KAF4469166.1"/>
    </source>
</evidence>
<name>A0A8H4LHI0_9HYPO</name>
<dbReference type="SUPFAM" id="SSF51735">
    <property type="entry name" value="NAD(P)-binding Rossmann-fold domains"/>
    <property type="match status" value="1"/>
</dbReference>
<dbReference type="Proteomes" id="UP000554235">
    <property type="component" value="Unassembled WGS sequence"/>
</dbReference>
<gene>
    <name evidence="3" type="ORF">FALBO_3933</name>
</gene>
<feature type="region of interest" description="Disordered" evidence="1">
    <location>
        <begin position="474"/>
        <end position="500"/>
    </location>
</feature>
<sequence>MSWPKTYSAFKRSGGPVPQTLQASEESLPTELGAHDVLVKIHAVSLNFRDAGILHGRYPIPVQDGGIPCSDCAAEVIGKGSSVQGFEIGDRVAAIPDYGNLTGRDTTPMTGPGTDQAGVLRTYAVFEDNLLVHLPKHLSWEEGASLACAGVTAWTSLDSVSSAPEGASAFFQGTGGVSMCALLMCLGAGIQPIITSSSDDKLKAIQALDARIKTINYKTHPNQAAEVKRITNGRGVDFVINNTGPASIINDIELLCPRGGIIAMVGFLDGFKAEWDPSAIMGLMSKHARLQGIAMGSKRDFQEMNRFLEDKKIHLTPIIDRVFPFEETKAAFEYLYAGKHTGKVVIKIGLVHDWHKLWESGRMRLECHAWAGEKSTGARAWISIQAARRPPLEQATNMDPTGPSFSGQLQWGCSGPQLGILNLPTTSIFAMPRGKELTPSQRSRLCELRKQGYSYSKIHVAFPNIPISTIKTTCHRETQRGPDNASRPRSGAPRKLSEEQRNQIRDAIRDDPEISTQDLLNLVDHAIQIRSLRYLIKPWRPRRPKKPCRAASAHRSGKASDSELIETSARQVDEDIQDTAD</sequence>
<dbReference type="Gene3D" id="3.90.180.10">
    <property type="entry name" value="Medium-chain alcohol dehydrogenases, catalytic domain"/>
    <property type="match status" value="1"/>
</dbReference>
<accession>A0A8H4LHI0</accession>
<dbReference type="Pfam" id="PF13602">
    <property type="entry name" value="ADH_zinc_N_2"/>
    <property type="match status" value="1"/>
</dbReference>
<evidence type="ECO:0000259" key="2">
    <source>
        <dbReference type="SMART" id="SM00829"/>
    </source>
</evidence>
<dbReference type="Pfam" id="PF08240">
    <property type="entry name" value="ADH_N"/>
    <property type="match status" value="1"/>
</dbReference>
<organism evidence="3 4">
    <name type="scientific">Fusarium albosuccineum</name>
    <dbReference type="NCBI Taxonomy" id="1237068"/>
    <lineage>
        <taxon>Eukaryota</taxon>
        <taxon>Fungi</taxon>
        <taxon>Dikarya</taxon>
        <taxon>Ascomycota</taxon>
        <taxon>Pezizomycotina</taxon>
        <taxon>Sordariomycetes</taxon>
        <taxon>Hypocreomycetidae</taxon>
        <taxon>Hypocreales</taxon>
        <taxon>Nectriaceae</taxon>
        <taxon>Fusarium</taxon>
        <taxon>Fusarium decemcellulare species complex</taxon>
    </lineage>
</organism>
<dbReference type="SUPFAM" id="SSF50129">
    <property type="entry name" value="GroES-like"/>
    <property type="match status" value="1"/>
</dbReference>
<dbReference type="InterPro" id="IPR020843">
    <property type="entry name" value="ER"/>
</dbReference>
<dbReference type="Gene3D" id="3.40.50.720">
    <property type="entry name" value="NAD(P)-binding Rossmann-like Domain"/>
    <property type="match status" value="1"/>
</dbReference>
<dbReference type="PANTHER" id="PTHR45033">
    <property type="match status" value="1"/>
</dbReference>
<protein>
    <submittedName>
        <fullName evidence="3">Alcohol dehydrogenase</fullName>
    </submittedName>
</protein>
<dbReference type="EMBL" id="JAADYS010000510">
    <property type="protein sequence ID" value="KAF4469166.1"/>
    <property type="molecule type" value="Genomic_DNA"/>
</dbReference>
<feature type="domain" description="Enoyl reductase (ER)" evidence="2">
    <location>
        <begin position="16"/>
        <end position="346"/>
    </location>
</feature>
<dbReference type="PANTHER" id="PTHR45033:SF1">
    <property type="entry name" value="OXIDOREDUCTASE (EUROFUNG)"/>
    <property type="match status" value="1"/>
</dbReference>
<dbReference type="InterPro" id="IPR011032">
    <property type="entry name" value="GroES-like_sf"/>
</dbReference>
<dbReference type="OrthoDB" id="3509362at2759"/>
<proteinExistence type="predicted"/>
<comment type="caution">
    <text evidence="3">The sequence shown here is derived from an EMBL/GenBank/DDBJ whole genome shotgun (WGS) entry which is preliminary data.</text>
</comment>
<dbReference type="InterPro" id="IPR013154">
    <property type="entry name" value="ADH-like_N"/>
</dbReference>
<keyword evidence="4" id="KW-1185">Reference proteome</keyword>